<feature type="region of interest" description="Disordered" evidence="7">
    <location>
        <begin position="166"/>
        <end position="185"/>
    </location>
</feature>
<evidence type="ECO:0000256" key="7">
    <source>
        <dbReference type="SAM" id="MobiDB-lite"/>
    </source>
</evidence>
<dbReference type="Pfam" id="PF10607">
    <property type="entry name" value="CTLH"/>
    <property type="match status" value="1"/>
</dbReference>
<evidence type="ECO:0000256" key="8">
    <source>
        <dbReference type="SAM" id="Phobius"/>
    </source>
</evidence>
<accession>A0A409YEP9</accession>
<dbReference type="PANTHER" id="PTHR16201">
    <property type="entry name" value="SEVEN TRANSMEMBRANE PROTEIN 1-RELATED"/>
    <property type="match status" value="1"/>
</dbReference>
<keyword evidence="4 8" id="KW-0472">Membrane</keyword>
<evidence type="ECO:0000256" key="1">
    <source>
        <dbReference type="ARBA" id="ARBA00004141"/>
    </source>
</evidence>
<dbReference type="InterPro" id="IPR006594">
    <property type="entry name" value="LisH"/>
</dbReference>
<evidence type="ECO:0000256" key="4">
    <source>
        <dbReference type="ARBA" id="ARBA00023136"/>
    </source>
</evidence>
<feature type="transmembrane region" description="Helical" evidence="8">
    <location>
        <begin position="279"/>
        <end position="302"/>
    </location>
</feature>
<dbReference type="Gene3D" id="1.20.1280.290">
    <property type="match status" value="2"/>
</dbReference>
<sequence length="858" mass="94494">MLETLSLSDVLGYASIACWLGAQFPQVIENIKLQSCEGLALPFLANWLMGDISNLVGCILTHQLPFQTWLATYFVMVDFTLVAQYAYYYKPSKSPSSALSHIRSATSPAAIRRLSIDRGASRYRTLSAVASNVAAAAALAAKQEEQQVDSQTSRARYSQRFRDYENSGGLISPGLEQGESEAESPTPLLESFHSERGGDYVPKRVSWSIERTRGRASSVGQSARPFTPAAHTILPNEYLAPIRIPDTLPSERGPLTNSAESLTPVVNSRSSRASRKGSTMVFLGAWALLGFGTVATTGRIGMPIESTSSVGRVLSSSVYRLAVPAALTNSIHSRDVNTEDSLVYNIESPKLHFSGSKQEKLIEPQHEDPTPEQVLGRIFAWLCTTLYLTSRLPQIWKNYARKSVEGLSMYLFIFAFLGNSFYASSILLSPRRYLPPPASSEYIRESIPYLLGSIGTLLFDITIVSQSFCYRHRHRRHSTSAHLRALDEEEAGLLAKAGHRVVAVLPRLGLFTIAVEFAIVVSSIMASSSMPANLTAYQLRSLVLDYLCHSCYTKTARAFNRDSTVRHLDADGDEIVEPLNPEGSGFKASDGSKGQVERFEQHLKEVELRREIRTHILSGNVDEAIAQLNKHFPSVLSESVSSATEVLDSESRSSTSNVEYLSSTSTEPAHLLLNLHILAFSEACRTVPLDYPPKAGAVEINSPLVDETVASDPAGNQEYLEKLLVRAQKLYARTMMLPNPADRATYLKELEHVGGLLAYKVPEKSSISKYLSLERREAVADQINRAILKRTGKPLISTVELITRHTTVLWQAANQYGVKSRPGICLLPPKDPRTATASDVDSEAVPTFDLHHFLESKP</sequence>
<keyword evidence="3 8" id="KW-1133">Transmembrane helix</keyword>
<dbReference type="SMART" id="SM00757">
    <property type="entry name" value="CRA"/>
    <property type="match status" value="1"/>
</dbReference>
<feature type="domain" description="CRA" evidence="9">
    <location>
        <begin position="723"/>
        <end position="819"/>
    </location>
</feature>
<protein>
    <recommendedName>
        <fullName evidence="9">CRA domain-containing protein</fullName>
    </recommendedName>
</protein>
<evidence type="ECO:0000256" key="2">
    <source>
        <dbReference type="ARBA" id="ARBA00022692"/>
    </source>
</evidence>
<dbReference type="Pfam" id="PF04193">
    <property type="entry name" value="PQ-loop"/>
    <property type="match status" value="2"/>
</dbReference>
<keyword evidence="2 8" id="KW-0812">Transmembrane</keyword>
<evidence type="ECO:0000256" key="6">
    <source>
        <dbReference type="ARBA" id="ARBA00050768"/>
    </source>
</evidence>
<dbReference type="Proteomes" id="UP000284706">
    <property type="component" value="Unassembled WGS sequence"/>
</dbReference>
<reference evidence="10 11" key="1">
    <citation type="journal article" date="2018" name="Evol. Lett.">
        <title>Horizontal gene cluster transfer increased hallucinogenic mushroom diversity.</title>
        <authorList>
            <person name="Reynolds H.T."/>
            <person name="Vijayakumar V."/>
            <person name="Gluck-Thaler E."/>
            <person name="Korotkin H.B."/>
            <person name="Matheny P.B."/>
            <person name="Slot J.C."/>
        </authorList>
    </citation>
    <scope>NUCLEOTIDE SEQUENCE [LARGE SCALE GENOMIC DNA]</scope>
    <source>
        <strain evidence="10 11">SRW20</strain>
    </source>
</reference>
<dbReference type="GO" id="GO:0000329">
    <property type="term" value="C:fungal-type vacuole membrane"/>
    <property type="evidence" value="ECO:0007669"/>
    <property type="project" value="TreeGrafter"/>
</dbReference>
<organism evidence="10 11">
    <name type="scientific">Gymnopilus dilepis</name>
    <dbReference type="NCBI Taxonomy" id="231916"/>
    <lineage>
        <taxon>Eukaryota</taxon>
        <taxon>Fungi</taxon>
        <taxon>Dikarya</taxon>
        <taxon>Basidiomycota</taxon>
        <taxon>Agaricomycotina</taxon>
        <taxon>Agaricomycetes</taxon>
        <taxon>Agaricomycetidae</taxon>
        <taxon>Agaricales</taxon>
        <taxon>Agaricineae</taxon>
        <taxon>Hymenogastraceae</taxon>
        <taxon>Gymnopilus</taxon>
    </lineage>
</organism>
<dbReference type="GO" id="GO:0015174">
    <property type="term" value="F:basic amino acid transmembrane transporter activity"/>
    <property type="evidence" value="ECO:0007669"/>
    <property type="project" value="TreeGrafter"/>
</dbReference>
<feature type="transmembrane region" description="Helical" evidence="8">
    <location>
        <begin position="508"/>
        <end position="526"/>
    </location>
</feature>
<dbReference type="EMBL" id="NHYE01000937">
    <property type="protein sequence ID" value="PPR01480.1"/>
    <property type="molecule type" value="Genomic_DNA"/>
</dbReference>
<dbReference type="InterPro" id="IPR024964">
    <property type="entry name" value="CTLH/CRA"/>
</dbReference>
<evidence type="ECO:0000313" key="11">
    <source>
        <dbReference type="Proteomes" id="UP000284706"/>
    </source>
</evidence>
<dbReference type="OrthoDB" id="8048523at2759"/>
<dbReference type="InterPro" id="IPR051415">
    <property type="entry name" value="LAAT-1"/>
</dbReference>
<evidence type="ECO:0000256" key="5">
    <source>
        <dbReference type="ARBA" id="ARBA00038039"/>
    </source>
</evidence>
<dbReference type="GO" id="GO:0034488">
    <property type="term" value="P:basic amino acid transmembrane export from vacuole"/>
    <property type="evidence" value="ECO:0007669"/>
    <property type="project" value="TreeGrafter"/>
</dbReference>
<dbReference type="SMART" id="SM00679">
    <property type="entry name" value="CTNS"/>
    <property type="match status" value="2"/>
</dbReference>
<dbReference type="InterPro" id="IPR006603">
    <property type="entry name" value="PQ-loop_rpt"/>
</dbReference>
<evidence type="ECO:0000256" key="3">
    <source>
        <dbReference type="ARBA" id="ARBA00022989"/>
    </source>
</evidence>
<evidence type="ECO:0000313" key="10">
    <source>
        <dbReference type="EMBL" id="PPR01480.1"/>
    </source>
</evidence>
<proteinExistence type="inferred from homology"/>
<dbReference type="PANTHER" id="PTHR16201:SF34">
    <property type="entry name" value="LYSOSOMAL AMINO ACID TRANSPORTER 1"/>
    <property type="match status" value="1"/>
</dbReference>
<evidence type="ECO:0000259" key="9">
    <source>
        <dbReference type="SMART" id="SM00757"/>
    </source>
</evidence>
<dbReference type="InParanoid" id="A0A409YEP9"/>
<comment type="subcellular location">
    <subcellularLocation>
        <location evidence="1">Membrane</location>
        <topology evidence="1">Multi-pass membrane protein</topology>
    </subcellularLocation>
</comment>
<comment type="caution">
    <text evidence="10">The sequence shown here is derived from an EMBL/GenBank/DDBJ whole genome shotgun (WGS) entry which is preliminary data.</text>
</comment>
<comment type="catalytic activity">
    <reaction evidence="6">
        <text>L-histidine(out) + L-arginine(in) = L-histidine(in) + L-arginine(out)</text>
        <dbReference type="Rhea" id="RHEA:71063"/>
        <dbReference type="ChEBI" id="CHEBI:32682"/>
        <dbReference type="ChEBI" id="CHEBI:57595"/>
    </reaction>
</comment>
<name>A0A409YEP9_9AGAR</name>
<feature type="transmembrane region" description="Helical" evidence="8">
    <location>
        <begin position="449"/>
        <end position="470"/>
    </location>
</feature>
<comment type="similarity">
    <text evidence="5">Belongs to the laat-1 family.</text>
</comment>
<dbReference type="InterPro" id="IPR013144">
    <property type="entry name" value="CRA_dom"/>
</dbReference>
<keyword evidence="11" id="KW-1185">Reference proteome</keyword>
<feature type="transmembrane region" description="Helical" evidence="8">
    <location>
        <begin position="410"/>
        <end position="429"/>
    </location>
</feature>
<dbReference type="AlphaFoldDB" id="A0A409YEP9"/>
<dbReference type="FunFam" id="1.20.1280.290:FF:000009">
    <property type="entry name" value="PQ loop repeat family protein"/>
    <property type="match status" value="1"/>
</dbReference>
<gene>
    <name evidence="10" type="ORF">CVT26_015103</name>
</gene>
<dbReference type="PROSITE" id="PS50896">
    <property type="entry name" value="LISH"/>
    <property type="match status" value="1"/>
</dbReference>